<dbReference type="PANTHER" id="PTHR45625:SF4">
    <property type="entry name" value="PEPTIDYLPROLYL ISOMERASE DOMAIN AND WD REPEAT-CONTAINING PROTEIN 1"/>
    <property type="match status" value="1"/>
</dbReference>
<dbReference type="GO" id="GO:0006457">
    <property type="term" value="P:protein folding"/>
    <property type="evidence" value="ECO:0007669"/>
    <property type="project" value="InterPro"/>
</dbReference>
<dbReference type="InterPro" id="IPR044666">
    <property type="entry name" value="Cyclophilin_A-like"/>
</dbReference>
<dbReference type="Proteomes" id="UP000193685">
    <property type="component" value="Unassembled WGS sequence"/>
</dbReference>
<comment type="caution">
    <text evidence="10">The sequence shown here is derived from an EMBL/GenBank/DDBJ whole genome shotgun (WGS) entry which is preliminary data.</text>
</comment>
<evidence type="ECO:0000313" key="11">
    <source>
        <dbReference type="Proteomes" id="UP000193685"/>
    </source>
</evidence>
<protein>
    <recommendedName>
        <fullName evidence="2">peptidylprolyl isomerase</fullName>
        <ecNumber evidence="2">5.2.1.8</ecNumber>
    </recommendedName>
</protein>
<dbReference type="PRINTS" id="PR00153">
    <property type="entry name" value="CSAPPISMRASE"/>
</dbReference>
<organism evidence="10 11">
    <name type="scientific">Protomyces lactucae-debilis</name>
    <dbReference type="NCBI Taxonomy" id="2754530"/>
    <lineage>
        <taxon>Eukaryota</taxon>
        <taxon>Fungi</taxon>
        <taxon>Dikarya</taxon>
        <taxon>Ascomycota</taxon>
        <taxon>Taphrinomycotina</taxon>
        <taxon>Taphrinomycetes</taxon>
        <taxon>Taphrinales</taxon>
        <taxon>Protomycetaceae</taxon>
        <taxon>Protomyces</taxon>
    </lineage>
</organism>
<evidence type="ECO:0000256" key="6">
    <source>
        <dbReference type="ARBA" id="ARBA00023235"/>
    </source>
</evidence>
<dbReference type="InterPro" id="IPR002130">
    <property type="entry name" value="Cyclophilin-type_PPIase_dom"/>
</dbReference>
<evidence type="ECO:0000259" key="9">
    <source>
        <dbReference type="PROSITE" id="PS50072"/>
    </source>
</evidence>
<sequence length="644" mass="71707">MASAESNSGDLVEGVTDILKRSADDAVLLERPSDEDDVDVGPQLQRKNADQHGSTPPRIKRRKIKPNQKLLLQRLPQLPRYVRSYMHRAQVSSIHTASASSFVVTASEDGATKLWKKQAIGVEFVKQFRAAAQPLGQSALSVDGSLFATSCSTDSTIKIYDIFNLDLFSMLNLDYMPQNICWVSRKGSLSALLAVAEKDSATVRIYDLRSENDDPIRTLTELHGEAVILLAFNPKYDCCISVDASGSVEYWMPNENTPMPKEVFRAKGLTDLYEFRKTKSVPTCLSMSPNNEIFATLSFPDRQVRLFNFTSAKILRKYDESLATAESQHQSGTAIVQLDDIEFGRRLAIERELSLSSELRRCNVIFDDSGLFLLYSTIFGIKVINTYSNTCVKTYAHDERIRPMNIALYHGAPSKPKSTTLAMAASDNPLLAETLHRDPILFVTSFKSHRFYLFGNAEMAKSKTERDIVNEEPDTKADKGVMDEKKALPSEATLFTSSGDIVLQLYPQQAPKAVENFTTHCKQGYYDGTIFHRVIPHFMIQGGDPKGDGTGGVSIWGKEFGDEFVPELKHDKPYMLSMANAGPGTNGSQFFITTDVAKHLDGKHTIFGRVKQGMDVVHMIEMGKVGRLDRPLEPVSIQSVEVKL</sequence>
<feature type="repeat" description="WD" evidence="7">
    <location>
        <begin position="84"/>
        <end position="116"/>
    </location>
</feature>
<dbReference type="AlphaFoldDB" id="A0A1Y2FEU7"/>
<proteinExistence type="predicted"/>
<keyword evidence="4" id="KW-0677">Repeat</keyword>
<feature type="domain" description="PPIase cyclophilin-type" evidence="9">
    <location>
        <begin position="499"/>
        <end position="642"/>
    </location>
</feature>
<reference evidence="10 11" key="1">
    <citation type="submission" date="2016-07" db="EMBL/GenBank/DDBJ databases">
        <title>Pervasive Adenine N6-methylation of Active Genes in Fungi.</title>
        <authorList>
            <consortium name="DOE Joint Genome Institute"/>
            <person name="Mondo S.J."/>
            <person name="Dannebaum R.O."/>
            <person name="Kuo R.C."/>
            <person name="Labutti K."/>
            <person name="Haridas S."/>
            <person name="Kuo A."/>
            <person name="Salamov A."/>
            <person name="Ahrendt S.R."/>
            <person name="Lipzen A."/>
            <person name="Sullivan W."/>
            <person name="Andreopoulos W.B."/>
            <person name="Clum A."/>
            <person name="Lindquist E."/>
            <person name="Daum C."/>
            <person name="Ramamoorthy G.K."/>
            <person name="Gryganskyi A."/>
            <person name="Culley D."/>
            <person name="Magnuson J.K."/>
            <person name="James T.Y."/>
            <person name="O'Malley M.A."/>
            <person name="Stajich J.E."/>
            <person name="Spatafora J.W."/>
            <person name="Visel A."/>
            <person name="Grigoriev I.V."/>
        </authorList>
    </citation>
    <scope>NUCLEOTIDE SEQUENCE [LARGE SCALE GENOMIC DNA]</scope>
    <source>
        <strain evidence="10 11">12-1054</strain>
    </source>
</reference>
<dbReference type="GO" id="GO:0003755">
    <property type="term" value="F:peptidyl-prolyl cis-trans isomerase activity"/>
    <property type="evidence" value="ECO:0007669"/>
    <property type="project" value="UniProtKB-KW"/>
</dbReference>
<dbReference type="EMBL" id="MCFI01000009">
    <property type="protein sequence ID" value="ORY82468.1"/>
    <property type="molecule type" value="Genomic_DNA"/>
</dbReference>
<name>A0A1Y2FEU7_PROLT</name>
<dbReference type="PANTHER" id="PTHR45625">
    <property type="entry name" value="PEPTIDYL-PROLYL CIS-TRANS ISOMERASE-RELATED"/>
    <property type="match status" value="1"/>
</dbReference>
<dbReference type="SMART" id="SM00320">
    <property type="entry name" value="WD40"/>
    <property type="match status" value="4"/>
</dbReference>
<dbReference type="OMA" id="GMVEYWR"/>
<dbReference type="PROSITE" id="PS50082">
    <property type="entry name" value="WD_REPEATS_2"/>
    <property type="match status" value="1"/>
</dbReference>
<gene>
    <name evidence="10" type="ORF">BCR37DRAFT_347342</name>
</gene>
<dbReference type="InterPro" id="IPR036322">
    <property type="entry name" value="WD40_repeat_dom_sf"/>
</dbReference>
<dbReference type="GeneID" id="63784362"/>
<keyword evidence="3 7" id="KW-0853">WD repeat</keyword>
<dbReference type="SUPFAM" id="SSF50978">
    <property type="entry name" value="WD40 repeat-like"/>
    <property type="match status" value="1"/>
</dbReference>
<dbReference type="InterPro" id="IPR001680">
    <property type="entry name" value="WD40_rpt"/>
</dbReference>
<dbReference type="RefSeq" id="XP_040725339.1">
    <property type="nucleotide sequence ID" value="XM_040867763.1"/>
</dbReference>
<evidence type="ECO:0000256" key="2">
    <source>
        <dbReference type="ARBA" id="ARBA00013194"/>
    </source>
</evidence>
<keyword evidence="6 10" id="KW-0413">Isomerase</keyword>
<keyword evidence="11" id="KW-1185">Reference proteome</keyword>
<keyword evidence="5" id="KW-0697">Rotamase</keyword>
<dbReference type="GO" id="GO:0005634">
    <property type="term" value="C:nucleus"/>
    <property type="evidence" value="ECO:0007669"/>
    <property type="project" value="UniProtKB-ARBA"/>
</dbReference>
<dbReference type="PROSITE" id="PS50072">
    <property type="entry name" value="CSA_PPIASE_2"/>
    <property type="match status" value="1"/>
</dbReference>
<dbReference type="Gene3D" id="2.130.10.10">
    <property type="entry name" value="YVTN repeat-like/Quinoprotein amine dehydrogenase"/>
    <property type="match status" value="1"/>
</dbReference>
<dbReference type="OrthoDB" id="10264753at2759"/>
<evidence type="ECO:0000256" key="4">
    <source>
        <dbReference type="ARBA" id="ARBA00022737"/>
    </source>
</evidence>
<accession>A0A1Y2FEU7</accession>
<evidence type="ECO:0000313" key="10">
    <source>
        <dbReference type="EMBL" id="ORY82468.1"/>
    </source>
</evidence>
<dbReference type="FunFam" id="2.40.100.10:FF:000003">
    <property type="entry name" value="Peptidylprolyl isomerase domain and WD repeat-containing 1"/>
    <property type="match status" value="1"/>
</dbReference>
<dbReference type="PROSITE" id="PS00170">
    <property type="entry name" value="CSA_PPIASE_1"/>
    <property type="match status" value="1"/>
</dbReference>
<dbReference type="InterPro" id="IPR015943">
    <property type="entry name" value="WD40/YVTN_repeat-like_dom_sf"/>
</dbReference>
<feature type="region of interest" description="Disordered" evidence="8">
    <location>
        <begin position="26"/>
        <end position="63"/>
    </location>
</feature>
<dbReference type="EC" id="5.2.1.8" evidence="2"/>
<dbReference type="InterPro" id="IPR020892">
    <property type="entry name" value="Cyclophilin-type_PPIase_CS"/>
</dbReference>
<dbReference type="InterPro" id="IPR029000">
    <property type="entry name" value="Cyclophilin-like_dom_sf"/>
</dbReference>
<comment type="catalytic activity">
    <reaction evidence="1">
        <text>[protein]-peptidylproline (omega=180) = [protein]-peptidylproline (omega=0)</text>
        <dbReference type="Rhea" id="RHEA:16237"/>
        <dbReference type="Rhea" id="RHEA-COMP:10747"/>
        <dbReference type="Rhea" id="RHEA-COMP:10748"/>
        <dbReference type="ChEBI" id="CHEBI:83833"/>
        <dbReference type="ChEBI" id="CHEBI:83834"/>
        <dbReference type="EC" id="5.2.1.8"/>
    </reaction>
</comment>
<evidence type="ECO:0000256" key="1">
    <source>
        <dbReference type="ARBA" id="ARBA00000971"/>
    </source>
</evidence>
<dbReference type="STRING" id="56484.A0A1Y2FEU7"/>
<evidence type="ECO:0000256" key="8">
    <source>
        <dbReference type="SAM" id="MobiDB-lite"/>
    </source>
</evidence>
<evidence type="ECO:0000256" key="3">
    <source>
        <dbReference type="ARBA" id="ARBA00022574"/>
    </source>
</evidence>
<evidence type="ECO:0000256" key="7">
    <source>
        <dbReference type="PROSITE-ProRule" id="PRU00221"/>
    </source>
</evidence>
<evidence type="ECO:0000256" key="5">
    <source>
        <dbReference type="ARBA" id="ARBA00023110"/>
    </source>
</evidence>
<dbReference type="Gene3D" id="2.40.100.10">
    <property type="entry name" value="Cyclophilin-like"/>
    <property type="match status" value="1"/>
</dbReference>
<dbReference type="SUPFAM" id="SSF50891">
    <property type="entry name" value="Cyclophilin-like"/>
    <property type="match status" value="1"/>
</dbReference>
<dbReference type="Pfam" id="PF00160">
    <property type="entry name" value="Pro_isomerase"/>
    <property type="match status" value="1"/>
</dbReference>
<dbReference type="Pfam" id="PF00400">
    <property type="entry name" value="WD40"/>
    <property type="match status" value="2"/>
</dbReference>